<organism evidence="1">
    <name type="scientific">Arundo donax</name>
    <name type="common">Giant reed</name>
    <name type="synonym">Donax arundinaceus</name>
    <dbReference type="NCBI Taxonomy" id="35708"/>
    <lineage>
        <taxon>Eukaryota</taxon>
        <taxon>Viridiplantae</taxon>
        <taxon>Streptophyta</taxon>
        <taxon>Embryophyta</taxon>
        <taxon>Tracheophyta</taxon>
        <taxon>Spermatophyta</taxon>
        <taxon>Magnoliopsida</taxon>
        <taxon>Liliopsida</taxon>
        <taxon>Poales</taxon>
        <taxon>Poaceae</taxon>
        <taxon>PACMAD clade</taxon>
        <taxon>Arundinoideae</taxon>
        <taxon>Arundineae</taxon>
        <taxon>Arundo</taxon>
    </lineage>
</organism>
<sequence length="131" mass="14481">MHPHYIPFPSTTAASNLTSDLSLCLSQEVREKWRRGLELVMDDVGALGLDPAEAPADGRLHLGLHGVRLVPRHPLPPLHLRRIAAPRRRRAQPRHPPSRLPLHAVAAAVLGGVGAVGRRHLMLRTGWVQER</sequence>
<proteinExistence type="predicted"/>
<evidence type="ECO:0000313" key="1">
    <source>
        <dbReference type="EMBL" id="JAE23423.1"/>
    </source>
</evidence>
<protein>
    <submittedName>
        <fullName evidence="1">Uncharacterized protein</fullName>
    </submittedName>
</protein>
<reference evidence="1" key="1">
    <citation type="submission" date="2014-09" db="EMBL/GenBank/DDBJ databases">
        <authorList>
            <person name="Magalhaes I.L.F."/>
            <person name="Oliveira U."/>
            <person name="Santos F.R."/>
            <person name="Vidigal T.H.D.A."/>
            <person name="Brescovit A.D."/>
            <person name="Santos A.J."/>
        </authorList>
    </citation>
    <scope>NUCLEOTIDE SEQUENCE</scope>
    <source>
        <tissue evidence="1">Shoot tissue taken approximately 20 cm above the soil surface</tissue>
    </source>
</reference>
<dbReference type="AlphaFoldDB" id="A0A0A9GRU8"/>
<dbReference type="EMBL" id="GBRH01174473">
    <property type="protein sequence ID" value="JAE23423.1"/>
    <property type="molecule type" value="Transcribed_RNA"/>
</dbReference>
<accession>A0A0A9GRU8</accession>
<reference evidence="1" key="2">
    <citation type="journal article" date="2015" name="Data Brief">
        <title>Shoot transcriptome of the giant reed, Arundo donax.</title>
        <authorList>
            <person name="Barrero R.A."/>
            <person name="Guerrero F.D."/>
            <person name="Moolhuijzen P."/>
            <person name="Goolsby J.A."/>
            <person name="Tidwell J."/>
            <person name="Bellgard S.E."/>
            <person name="Bellgard M.I."/>
        </authorList>
    </citation>
    <scope>NUCLEOTIDE SEQUENCE</scope>
    <source>
        <tissue evidence="1">Shoot tissue taken approximately 20 cm above the soil surface</tissue>
    </source>
</reference>
<name>A0A0A9GRU8_ARUDO</name>